<evidence type="ECO:0000313" key="1">
    <source>
        <dbReference type="EMBL" id="AEX62164.1"/>
    </source>
</evidence>
<organism evidence="1">
    <name type="scientific">Megavirus courdo7</name>
    <dbReference type="NCBI Taxonomy" id="1128135"/>
    <lineage>
        <taxon>Viruses</taxon>
        <taxon>Varidnaviria</taxon>
        <taxon>Bamfordvirae</taxon>
        <taxon>Nucleocytoviricota</taxon>
        <taxon>Megaviricetes</taxon>
        <taxon>Imitervirales</taxon>
        <taxon>Mimiviridae</taxon>
        <taxon>Megamimivirinae</taxon>
        <taxon>Megavirus</taxon>
    </lineage>
</organism>
<name>H2ECP1_9VIRU</name>
<accession>H2ECP1</accession>
<dbReference type="EMBL" id="JN885993">
    <property type="protein sequence ID" value="AEX62164.1"/>
    <property type="molecule type" value="Genomic_DNA"/>
</dbReference>
<reference evidence="1" key="1">
    <citation type="submission" date="2011-10" db="EMBL/GenBank/DDBJ databases">
        <title>Provirophages and transpovirons: unique mobilome of giant viruses.</title>
        <authorList>
            <person name="Desnues C."/>
            <person name="LaScola B."/>
            <person name="Yutin N."/>
            <person name="Fournous G."/>
            <person name="Koonin E."/>
            <person name="Raoult D."/>
        </authorList>
    </citation>
    <scope>NUCLEOTIDE SEQUENCE</scope>
    <source>
        <strain evidence="1">Mv13-c7</strain>
    </source>
</reference>
<proteinExistence type="predicted"/>
<protein>
    <submittedName>
        <fullName evidence="1">Adenylosuccinate synthetase</fullName>
    </submittedName>
</protein>
<gene>
    <name evidence="1" type="ORF">c7_L1302</name>
</gene>
<sequence>MGTSTHLSIILTKFLACSGSDSKFDTVEISLSQPSISTYSTSSGFSVKLFTLE</sequence>